<reference evidence="3" key="1">
    <citation type="submission" date="2025-08" db="UniProtKB">
        <authorList>
            <consortium name="RefSeq"/>
        </authorList>
    </citation>
    <scope>IDENTIFICATION</scope>
</reference>
<organism evidence="2 3">
    <name type="scientific">Vicugna pacos</name>
    <name type="common">Alpaca</name>
    <name type="synonym">Lama pacos</name>
    <dbReference type="NCBI Taxonomy" id="30538"/>
    <lineage>
        <taxon>Eukaryota</taxon>
        <taxon>Metazoa</taxon>
        <taxon>Chordata</taxon>
        <taxon>Craniata</taxon>
        <taxon>Vertebrata</taxon>
        <taxon>Euteleostomi</taxon>
        <taxon>Mammalia</taxon>
        <taxon>Eutheria</taxon>
        <taxon>Laurasiatheria</taxon>
        <taxon>Artiodactyla</taxon>
        <taxon>Tylopoda</taxon>
        <taxon>Camelidae</taxon>
        <taxon>Vicugna</taxon>
    </lineage>
</organism>
<evidence type="ECO:0000256" key="1">
    <source>
        <dbReference type="SAM" id="SignalP"/>
    </source>
</evidence>
<name>A0ABM5CTF2_VICPA</name>
<protein>
    <submittedName>
        <fullName evidence="3">Uncharacterized protein</fullName>
    </submittedName>
</protein>
<keyword evidence="1" id="KW-0732">Signal</keyword>
<dbReference type="GeneID" id="140691768"/>
<proteinExistence type="predicted"/>
<keyword evidence="2" id="KW-1185">Reference proteome</keyword>
<feature type="signal peptide" evidence="1">
    <location>
        <begin position="1"/>
        <end position="19"/>
    </location>
</feature>
<feature type="chain" id="PRO_5045153555" evidence="1">
    <location>
        <begin position="20"/>
        <end position="104"/>
    </location>
</feature>
<sequence length="104" mass="11642">MFCVLSTATLACSCHPGAANRVPPLPSPCLGTAGAKNLCYDLRFRQEVKEQHWMTPNSIRNRATGEEMRELDILPKITASWCRKLNLNPSQYCVFHPVLPLDSI</sequence>
<evidence type="ECO:0000313" key="2">
    <source>
        <dbReference type="Proteomes" id="UP001652581"/>
    </source>
</evidence>
<dbReference type="Proteomes" id="UP001652581">
    <property type="component" value="Chromosome X"/>
</dbReference>
<dbReference type="RefSeq" id="XP_072811930.1">
    <property type="nucleotide sequence ID" value="XM_072955829.1"/>
</dbReference>
<gene>
    <name evidence="3" type="primary">LOC140691768</name>
</gene>
<evidence type="ECO:0000313" key="3">
    <source>
        <dbReference type="RefSeq" id="XP_072811930.1"/>
    </source>
</evidence>
<accession>A0ABM5CTF2</accession>